<feature type="transmembrane region" description="Helical" evidence="1">
    <location>
        <begin position="340"/>
        <end position="358"/>
    </location>
</feature>
<feature type="transmembrane region" description="Helical" evidence="1">
    <location>
        <begin position="245"/>
        <end position="269"/>
    </location>
</feature>
<keyword evidence="1" id="KW-0472">Membrane</keyword>
<organism evidence="2 3">
    <name type="scientific">Craurococcus roseus</name>
    <dbReference type="NCBI Taxonomy" id="77585"/>
    <lineage>
        <taxon>Bacteria</taxon>
        <taxon>Pseudomonadati</taxon>
        <taxon>Pseudomonadota</taxon>
        <taxon>Alphaproteobacteria</taxon>
        <taxon>Acetobacterales</taxon>
        <taxon>Acetobacteraceae</taxon>
        <taxon>Craurococcus</taxon>
    </lineage>
</organism>
<reference evidence="2 3" key="1">
    <citation type="journal article" date="2019" name="Int. J. Syst. Evol. Microbiol.">
        <title>The Global Catalogue of Microorganisms (GCM) 10K type strain sequencing project: providing services to taxonomists for standard genome sequencing and annotation.</title>
        <authorList>
            <consortium name="The Broad Institute Genomics Platform"/>
            <consortium name="The Broad Institute Genome Sequencing Center for Infectious Disease"/>
            <person name="Wu L."/>
            <person name="Ma J."/>
        </authorList>
    </citation>
    <scope>NUCLEOTIDE SEQUENCE [LARGE SCALE GENOMIC DNA]</scope>
    <source>
        <strain evidence="2 3">JCM 9933</strain>
    </source>
</reference>
<feature type="transmembrane region" description="Helical" evidence="1">
    <location>
        <begin position="301"/>
        <end position="320"/>
    </location>
</feature>
<keyword evidence="1" id="KW-0812">Transmembrane</keyword>
<sequence>MRIVEPQGFPAGTRPGARADRGLVAPFLSAAALAACCLCLPSRAMAHVKWFAPFDVAEPPMPISAVLSGRFPLVFAGFALLMAAGFLLDRLAAASPRGGALARRGGEEVEERLLRAGLGAFFVALFTAGGAILTPELKTDAAWPAWLQLGIAASMFSPRTCVLGAAGILALYGYGAALYGAFHLADYPVFLGLAAYMALTSCGTGRPRRLRMPILQASLCASLMWAAVEKWAYPQWTFPLLEERPWLLFGVLPSDFMVVAGFVEFAFAFHMLTGFALSRVGILALGAIFGLAILDFGKLDAIGHLPILATMAAMFVHGPTPLQRRLHEIRRGLLAEAHRAGLAFAAAVCVFVSAYYGLQRAEHGGGHRPEARGGRVAVATAAAPASR</sequence>
<name>A0ABN1FAV2_9PROT</name>
<evidence type="ECO:0000313" key="3">
    <source>
        <dbReference type="Proteomes" id="UP001501588"/>
    </source>
</evidence>
<accession>A0ABN1FAV2</accession>
<dbReference type="Proteomes" id="UP001501588">
    <property type="component" value="Unassembled WGS sequence"/>
</dbReference>
<feature type="transmembrane region" description="Helical" evidence="1">
    <location>
        <begin position="113"/>
        <end position="133"/>
    </location>
</feature>
<evidence type="ECO:0008006" key="4">
    <source>
        <dbReference type="Google" id="ProtNLM"/>
    </source>
</evidence>
<comment type="caution">
    <text evidence="2">The sequence shown here is derived from an EMBL/GenBank/DDBJ whole genome shotgun (WGS) entry which is preliminary data.</text>
</comment>
<gene>
    <name evidence="2" type="ORF">GCM10009416_26630</name>
</gene>
<feature type="transmembrane region" description="Helical" evidence="1">
    <location>
        <begin position="178"/>
        <end position="199"/>
    </location>
</feature>
<feature type="transmembrane region" description="Helical" evidence="1">
    <location>
        <begin position="70"/>
        <end position="92"/>
    </location>
</feature>
<evidence type="ECO:0000256" key="1">
    <source>
        <dbReference type="SAM" id="Phobius"/>
    </source>
</evidence>
<feature type="transmembrane region" description="Helical" evidence="1">
    <location>
        <begin position="275"/>
        <end position="294"/>
    </location>
</feature>
<keyword evidence="3" id="KW-1185">Reference proteome</keyword>
<dbReference type="EMBL" id="BAAAFZ010000036">
    <property type="protein sequence ID" value="GAA0586758.1"/>
    <property type="molecule type" value="Genomic_DNA"/>
</dbReference>
<evidence type="ECO:0000313" key="2">
    <source>
        <dbReference type="EMBL" id="GAA0586758.1"/>
    </source>
</evidence>
<feature type="transmembrane region" description="Helical" evidence="1">
    <location>
        <begin position="145"/>
        <end position="171"/>
    </location>
</feature>
<protein>
    <recommendedName>
        <fullName evidence="4">DoxX family protein</fullName>
    </recommendedName>
</protein>
<dbReference type="RefSeq" id="WP_343895803.1">
    <property type="nucleotide sequence ID" value="NZ_BAAAFZ010000036.1"/>
</dbReference>
<keyword evidence="1" id="KW-1133">Transmembrane helix</keyword>
<proteinExistence type="predicted"/>